<dbReference type="InterPro" id="IPR029044">
    <property type="entry name" value="Nucleotide-diphossugar_trans"/>
</dbReference>
<dbReference type="AlphaFoldDB" id="A0A2S0HXP7"/>
<evidence type="ECO:0000256" key="1">
    <source>
        <dbReference type="ARBA" id="ARBA00022679"/>
    </source>
</evidence>
<gene>
    <name evidence="4" type="ORF">C5O00_09745</name>
</gene>
<dbReference type="RefSeq" id="WP_105216679.1">
    <property type="nucleotide sequence ID" value="NZ_CP027062.1"/>
</dbReference>
<reference evidence="4 5" key="1">
    <citation type="submission" date="2018-02" db="EMBL/GenBank/DDBJ databases">
        <title>Genomic analysis of the strain RR4-38 isolated from a seawater recirculating aquaculture system.</title>
        <authorList>
            <person name="Kim Y.-S."/>
            <person name="Jang Y.H."/>
            <person name="Kim K.-H."/>
        </authorList>
    </citation>
    <scope>NUCLEOTIDE SEQUENCE [LARGE SCALE GENOMIC DNA]</scope>
    <source>
        <strain evidence="4 5">RR4-38</strain>
    </source>
</reference>
<evidence type="ECO:0000313" key="4">
    <source>
        <dbReference type="EMBL" id="AVI51439.1"/>
    </source>
</evidence>
<accession>A0A2S0HXP7</accession>
<keyword evidence="1 4" id="KW-0808">Transferase</keyword>
<dbReference type="EMBL" id="CP027062">
    <property type="protein sequence ID" value="AVI51439.1"/>
    <property type="molecule type" value="Genomic_DNA"/>
</dbReference>
<dbReference type="KEGG" id="aue:C5O00_09745"/>
<dbReference type="Gene3D" id="3.90.550.10">
    <property type="entry name" value="Spore Coat Polysaccharide Biosynthesis Protein SpsA, Chain A"/>
    <property type="match status" value="1"/>
</dbReference>
<evidence type="ECO:0000313" key="5">
    <source>
        <dbReference type="Proteomes" id="UP000238442"/>
    </source>
</evidence>
<dbReference type="SUPFAM" id="SSF53448">
    <property type="entry name" value="Nucleotide-diphospho-sugar transferases"/>
    <property type="match status" value="1"/>
</dbReference>
<dbReference type="Pfam" id="PF00535">
    <property type="entry name" value="Glycos_transf_2"/>
    <property type="match status" value="1"/>
</dbReference>
<name>A0A2S0HXP7_9FLAO</name>
<dbReference type="PANTHER" id="PTHR43685:SF2">
    <property type="entry name" value="GLYCOSYLTRANSFERASE 2-LIKE DOMAIN-CONTAINING PROTEIN"/>
    <property type="match status" value="1"/>
</dbReference>
<dbReference type="Proteomes" id="UP000238442">
    <property type="component" value="Chromosome"/>
</dbReference>
<dbReference type="InterPro" id="IPR001173">
    <property type="entry name" value="Glyco_trans_2-like"/>
</dbReference>
<dbReference type="PANTHER" id="PTHR43685">
    <property type="entry name" value="GLYCOSYLTRANSFERASE"/>
    <property type="match status" value="1"/>
</dbReference>
<sequence length="356" mass="41189">MLTLIYPYRNRDLERVKRSLDSLKSQRDSNFRVAFVDYGSRAQLASEIKKLIGTYAFVTYTYHPVQHQPWNKCKALNSVIKTQEGGYFFVADVDMIFHPDFIARARSMQHPDMAVYFKVGFLSEEETAKNLPFSEYKIKFESDEGATGLTLMPVDAVKKLRGFDEFYHFWGSEDTDMHVRLKNSGIPVSFYSEEVLMLHQYHVIYRNREDKALTEELRVSNIVRINHRHLQTGMAAGRTTVNPQSWGIIPSREDMEQLDGAETELMSNTADEVNEFLFARLPQLEPGVHAFKFVQKKKKGAKQLIKQTLGKHDVPTIDMKQLNDQLLLHLIAHHRNAPYSFVVDVKEPSLELRIKC</sequence>
<dbReference type="Pfam" id="PF02709">
    <property type="entry name" value="Glyco_transf_7C"/>
    <property type="match status" value="1"/>
</dbReference>
<dbReference type="GO" id="GO:0016740">
    <property type="term" value="F:transferase activity"/>
    <property type="evidence" value="ECO:0007669"/>
    <property type="project" value="UniProtKB-KW"/>
</dbReference>
<dbReference type="InterPro" id="IPR027791">
    <property type="entry name" value="Galactosyl_T_C"/>
</dbReference>
<feature type="domain" description="Galactosyltransferase C-terminal" evidence="3">
    <location>
        <begin position="133"/>
        <end position="193"/>
    </location>
</feature>
<protein>
    <submittedName>
        <fullName evidence="4">Glycosyl transferase</fullName>
    </submittedName>
</protein>
<evidence type="ECO:0000259" key="3">
    <source>
        <dbReference type="Pfam" id="PF02709"/>
    </source>
</evidence>
<proteinExistence type="predicted"/>
<organism evidence="4 5">
    <name type="scientific">Pukyongia salina</name>
    <dbReference type="NCBI Taxonomy" id="2094025"/>
    <lineage>
        <taxon>Bacteria</taxon>
        <taxon>Pseudomonadati</taxon>
        <taxon>Bacteroidota</taxon>
        <taxon>Flavobacteriia</taxon>
        <taxon>Flavobacteriales</taxon>
        <taxon>Flavobacteriaceae</taxon>
        <taxon>Pukyongia</taxon>
    </lineage>
</organism>
<dbReference type="InterPro" id="IPR050834">
    <property type="entry name" value="Glycosyltransf_2"/>
</dbReference>
<keyword evidence="5" id="KW-1185">Reference proteome</keyword>
<evidence type="ECO:0000259" key="2">
    <source>
        <dbReference type="Pfam" id="PF00535"/>
    </source>
</evidence>
<dbReference type="OrthoDB" id="6717394at2"/>
<feature type="domain" description="Glycosyltransferase 2-like" evidence="2">
    <location>
        <begin position="4"/>
        <end position="104"/>
    </location>
</feature>